<dbReference type="NCBIfam" id="TIGR01726">
    <property type="entry name" value="HEQRo_perm_3TM"/>
    <property type="match status" value="1"/>
</dbReference>
<evidence type="ECO:0000256" key="3">
    <source>
        <dbReference type="ARBA" id="ARBA00022448"/>
    </source>
</evidence>
<evidence type="ECO:0000256" key="4">
    <source>
        <dbReference type="ARBA" id="ARBA00022475"/>
    </source>
</evidence>
<evidence type="ECO:0000256" key="9">
    <source>
        <dbReference type="SAM" id="MobiDB-lite"/>
    </source>
</evidence>
<dbReference type="GO" id="GO:0043190">
    <property type="term" value="C:ATP-binding cassette (ABC) transporter complex"/>
    <property type="evidence" value="ECO:0007669"/>
    <property type="project" value="InterPro"/>
</dbReference>
<dbReference type="InterPro" id="IPR035906">
    <property type="entry name" value="MetI-like_sf"/>
</dbReference>
<feature type="transmembrane region" description="Helical" evidence="8">
    <location>
        <begin position="324"/>
        <end position="346"/>
    </location>
</feature>
<evidence type="ECO:0000256" key="8">
    <source>
        <dbReference type="RuleBase" id="RU363032"/>
    </source>
</evidence>
<gene>
    <name evidence="11" type="ORF">SAMN05444581_12037</name>
</gene>
<proteinExistence type="inferred from homology"/>
<evidence type="ECO:0000256" key="7">
    <source>
        <dbReference type="ARBA" id="ARBA00023136"/>
    </source>
</evidence>
<comment type="similarity">
    <text evidence="2">Belongs to the binding-protein-dependent transport system permease family. HisMQ subfamily.</text>
</comment>
<sequence>NPQSQSRQIGAENATAAADQLIAKRCVRHYTSMANARTGGLHDKPGPVQGRASDPPRRPPPPAQSRASMLRESLFGSFGAGVLTLCGLLLIVFLLPPALKFMVLDAVWSAPDGELCRAPGAGACWAFIWRKLPYFTYGSYPPAERWRVDLTMILGGALIGWQLWLGAPARRTAALLFFLLYPIVGFVLLHGSPALGLARVDTDLWGGVFVSLLVATVGIVFSLPLGILLALGRRSTLPALSAVCVGFIEIMRGVPMITVLFMANTMLPLFVPEDLAPDRLIRPLIGVALFASAYMAEVVRGGLQAVPAGQYEAAQALGLRPWPALRVIVLPQALGHVIPGIVNTFIGLFKDTTLVAIVGVFDFLRTIDSARLDPVWSGPTISVTGYAFAALFYFAFCFGMSRYALSVERRLARSRAR</sequence>
<dbReference type="SUPFAM" id="SSF161098">
    <property type="entry name" value="MetI-like"/>
    <property type="match status" value="1"/>
</dbReference>
<dbReference type="STRING" id="1612308.SAMN05444581_12037"/>
<dbReference type="InterPro" id="IPR000515">
    <property type="entry name" value="MetI-like"/>
</dbReference>
<dbReference type="Proteomes" id="UP000198755">
    <property type="component" value="Unassembled WGS sequence"/>
</dbReference>
<feature type="transmembrane region" description="Helical" evidence="8">
    <location>
        <begin position="239"/>
        <end position="263"/>
    </location>
</feature>
<keyword evidence="3 8" id="KW-0813">Transport</keyword>
<dbReference type="PANTHER" id="PTHR30614:SF41">
    <property type="entry name" value="INNER MEMBRANE AMINO-ACID ABC TRANSPORTER PERMEASE PROTEIN YHDY"/>
    <property type="match status" value="1"/>
</dbReference>
<dbReference type="InterPro" id="IPR010065">
    <property type="entry name" value="AA_ABC_transptr_permease_3TM"/>
</dbReference>
<keyword evidence="7 8" id="KW-0472">Membrane</keyword>
<evidence type="ECO:0000259" key="10">
    <source>
        <dbReference type="PROSITE" id="PS50928"/>
    </source>
</evidence>
<dbReference type="Gene3D" id="1.10.3720.10">
    <property type="entry name" value="MetI-like"/>
    <property type="match status" value="1"/>
</dbReference>
<feature type="transmembrane region" description="Helical" evidence="8">
    <location>
        <begin position="150"/>
        <end position="167"/>
    </location>
</feature>
<organism evidence="11 12">
    <name type="scientific">Methylocapsa palsarum</name>
    <dbReference type="NCBI Taxonomy" id="1612308"/>
    <lineage>
        <taxon>Bacteria</taxon>
        <taxon>Pseudomonadati</taxon>
        <taxon>Pseudomonadota</taxon>
        <taxon>Alphaproteobacteria</taxon>
        <taxon>Hyphomicrobiales</taxon>
        <taxon>Beijerinckiaceae</taxon>
        <taxon>Methylocapsa</taxon>
    </lineage>
</organism>
<protein>
    <submittedName>
        <fullName evidence="11">General L-amino acid transport system permease protein</fullName>
    </submittedName>
</protein>
<reference evidence="11 12" key="1">
    <citation type="submission" date="2016-10" db="EMBL/GenBank/DDBJ databases">
        <authorList>
            <person name="de Groot N.N."/>
        </authorList>
    </citation>
    <scope>NUCLEOTIDE SEQUENCE [LARGE SCALE GENOMIC DNA]</scope>
    <source>
        <strain evidence="11 12">NE2</strain>
    </source>
</reference>
<evidence type="ECO:0000313" key="12">
    <source>
        <dbReference type="Proteomes" id="UP000198755"/>
    </source>
</evidence>
<keyword evidence="6 8" id="KW-1133">Transmembrane helix</keyword>
<feature type="region of interest" description="Disordered" evidence="9">
    <location>
        <begin position="35"/>
        <end position="66"/>
    </location>
</feature>
<keyword evidence="12" id="KW-1185">Reference proteome</keyword>
<dbReference type="GO" id="GO:0022857">
    <property type="term" value="F:transmembrane transporter activity"/>
    <property type="evidence" value="ECO:0007669"/>
    <property type="project" value="InterPro"/>
</dbReference>
<feature type="domain" description="ABC transmembrane type-1" evidence="10">
    <location>
        <begin position="208"/>
        <end position="404"/>
    </location>
</feature>
<dbReference type="PANTHER" id="PTHR30614">
    <property type="entry name" value="MEMBRANE COMPONENT OF AMINO ACID ABC TRANSPORTER"/>
    <property type="match status" value="1"/>
</dbReference>
<evidence type="ECO:0000256" key="6">
    <source>
        <dbReference type="ARBA" id="ARBA00022989"/>
    </source>
</evidence>
<feature type="transmembrane region" description="Helical" evidence="8">
    <location>
        <begin position="204"/>
        <end position="232"/>
    </location>
</feature>
<feature type="transmembrane region" description="Helical" evidence="8">
    <location>
        <begin position="283"/>
        <end position="303"/>
    </location>
</feature>
<keyword evidence="5 8" id="KW-0812">Transmembrane</keyword>
<evidence type="ECO:0000256" key="1">
    <source>
        <dbReference type="ARBA" id="ARBA00004429"/>
    </source>
</evidence>
<dbReference type="CDD" id="cd06261">
    <property type="entry name" value="TM_PBP2"/>
    <property type="match status" value="1"/>
</dbReference>
<dbReference type="InterPro" id="IPR043429">
    <property type="entry name" value="ArtM/GltK/GlnP/TcyL/YhdX-like"/>
</dbReference>
<feature type="non-terminal residue" evidence="11">
    <location>
        <position position="1"/>
    </location>
</feature>
<feature type="transmembrane region" description="Helical" evidence="8">
    <location>
        <begin position="74"/>
        <end position="95"/>
    </location>
</feature>
<name>A0A1I4CBL2_9HYPH</name>
<dbReference type="Pfam" id="PF00528">
    <property type="entry name" value="BPD_transp_1"/>
    <property type="match status" value="1"/>
</dbReference>
<accession>A0A1I4CBL2</accession>
<evidence type="ECO:0000256" key="5">
    <source>
        <dbReference type="ARBA" id="ARBA00022692"/>
    </source>
</evidence>
<comment type="subcellular location">
    <subcellularLocation>
        <location evidence="1">Cell inner membrane</location>
        <topology evidence="1">Multi-pass membrane protein</topology>
    </subcellularLocation>
    <subcellularLocation>
        <location evidence="8">Cell membrane</location>
        <topology evidence="8">Multi-pass membrane protein</topology>
    </subcellularLocation>
</comment>
<feature type="transmembrane region" description="Helical" evidence="8">
    <location>
        <begin position="174"/>
        <end position="192"/>
    </location>
</feature>
<dbReference type="EMBL" id="FOSN01000020">
    <property type="protein sequence ID" value="SFK78564.1"/>
    <property type="molecule type" value="Genomic_DNA"/>
</dbReference>
<keyword evidence="4" id="KW-1003">Cell membrane</keyword>
<dbReference type="AlphaFoldDB" id="A0A1I4CBL2"/>
<feature type="transmembrane region" description="Helical" evidence="8">
    <location>
        <begin position="383"/>
        <end position="405"/>
    </location>
</feature>
<evidence type="ECO:0000256" key="2">
    <source>
        <dbReference type="ARBA" id="ARBA00010072"/>
    </source>
</evidence>
<dbReference type="GO" id="GO:0006865">
    <property type="term" value="P:amino acid transport"/>
    <property type="evidence" value="ECO:0007669"/>
    <property type="project" value="TreeGrafter"/>
</dbReference>
<dbReference type="PROSITE" id="PS50928">
    <property type="entry name" value="ABC_TM1"/>
    <property type="match status" value="1"/>
</dbReference>
<evidence type="ECO:0000313" key="11">
    <source>
        <dbReference type="EMBL" id="SFK78564.1"/>
    </source>
</evidence>